<dbReference type="RefSeq" id="WP_143175619.1">
    <property type="nucleotide sequence ID" value="NZ_FRCS01000015.1"/>
</dbReference>
<sequence>MAAQTGQNVLNETTQLTGESPFEVGPRLTESVIDMIMIDLSRPPSPRERARLDTRLRRLYDAEESHSRATTSLMKVGQASSTNSVVAKSGSVRVRDTFVARSSPAPGEWSDRKLPAKEDRPPSAQLVTPRGAGLRLELIALFEAQTHTKTGARPENRRPLKASGDEIGWADFLATDATDHNGNRFMTVANKKARQLYNAIDLMHRLDLVSLPNGTAPRNKHAGFLLNNESGKRAVGPNDLYEVPGEREGHFLLPVELFTHGWINVLEDRELQYLLMLSYFHSHSKTPEGFRVPSDFRVGHMGLGPDTYETHKWFSRYELNHVTMDIARHANGTVDDYGDGGAAIPHTLQLLPEGLRQDAFRVVATAIEKQLERPSN</sequence>
<organism evidence="2 3">
    <name type="scientific">Cryptosporangium aurantiacum</name>
    <dbReference type="NCBI Taxonomy" id="134849"/>
    <lineage>
        <taxon>Bacteria</taxon>
        <taxon>Bacillati</taxon>
        <taxon>Actinomycetota</taxon>
        <taxon>Actinomycetes</taxon>
        <taxon>Cryptosporangiales</taxon>
        <taxon>Cryptosporangiaceae</taxon>
        <taxon>Cryptosporangium</taxon>
    </lineage>
</organism>
<feature type="region of interest" description="Disordered" evidence="1">
    <location>
        <begin position="1"/>
        <end position="23"/>
    </location>
</feature>
<feature type="compositionally biased region" description="Basic and acidic residues" evidence="1">
    <location>
        <begin position="109"/>
        <end position="121"/>
    </location>
</feature>
<name>A0A1M7RJH9_9ACTN</name>
<dbReference type="OrthoDB" id="3336462at2"/>
<dbReference type="AlphaFoldDB" id="A0A1M7RJH9"/>
<evidence type="ECO:0000256" key="1">
    <source>
        <dbReference type="SAM" id="MobiDB-lite"/>
    </source>
</evidence>
<accession>A0A1M7RJH9</accession>
<feature type="region of interest" description="Disordered" evidence="1">
    <location>
        <begin position="97"/>
        <end position="127"/>
    </location>
</feature>
<reference evidence="2 3" key="1">
    <citation type="submission" date="2016-11" db="EMBL/GenBank/DDBJ databases">
        <authorList>
            <person name="Jaros S."/>
            <person name="Januszkiewicz K."/>
            <person name="Wedrychowicz H."/>
        </authorList>
    </citation>
    <scope>NUCLEOTIDE SEQUENCE [LARGE SCALE GENOMIC DNA]</scope>
    <source>
        <strain evidence="2 3">DSM 46144</strain>
    </source>
</reference>
<evidence type="ECO:0000313" key="3">
    <source>
        <dbReference type="Proteomes" id="UP000184440"/>
    </source>
</evidence>
<evidence type="ECO:0000313" key="2">
    <source>
        <dbReference type="EMBL" id="SHN46463.1"/>
    </source>
</evidence>
<dbReference type="EMBL" id="FRCS01000015">
    <property type="protein sequence ID" value="SHN46463.1"/>
    <property type="molecule type" value="Genomic_DNA"/>
</dbReference>
<dbReference type="Proteomes" id="UP000184440">
    <property type="component" value="Unassembled WGS sequence"/>
</dbReference>
<keyword evidence="3" id="KW-1185">Reference proteome</keyword>
<proteinExistence type="predicted"/>
<protein>
    <submittedName>
        <fullName evidence="2">Uncharacterized protein</fullName>
    </submittedName>
</protein>
<gene>
    <name evidence="2" type="ORF">SAMN05443668_115152</name>
</gene>
<feature type="compositionally biased region" description="Polar residues" evidence="1">
    <location>
        <begin position="1"/>
        <end position="18"/>
    </location>
</feature>